<feature type="domain" description="TonB-dependent receptor plug" evidence="13">
    <location>
        <begin position="117"/>
        <end position="221"/>
    </location>
</feature>
<dbReference type="Pfam" id="PF00593">
    <property type="entry name" value="TonB_dep_Rec_b-barrel"/>
    <property type="match status" value="1"/>
</dbReference>
<evidence type="ECO:0000256" key="11">
    <source>
        <dbReference type="SAM" id="SignalP"/>
    </source>
</evidence>
<feature type="region of interest" description="Disordered" evidence="10">
    <location>
        <begin position="504"/>
        <end position="526"/>
    </location>
</feature>
<organism evidence="14 15">
    <name type="scientific">Thalassotalea litorea</name>
    <dbReference type="NCBI Taxonomy" id="2020715"/>
    <lineage>
        <taxon>Bacteria</taxon>
        <taxon>Pseudomonadati</taxon>
        <taxon>Pseudomonadota</taxon>
        <taxon>Gammaproteobacteria</taxon>
        <taxon>Alteromonadales</taxon>
        <taxon>Colwelliaceae</taxon>
        <taxon>Thalassotalea</taxon>
    </lineage>
</organism>
<keyword evidence="5 9" id="KW-0798">TonB box</keyword>
<dbReference type="OrthoDB" id="9795928at2"/>
<accession>A0A5R9IPG0</accession>
<dbReference type="AlphaFoldDB" id="A0A5R9IPG0"/>
<dbReference type="InterPro" id="IPR000531">
    <property type="entry name" value="Beta-barrel_TonB"/>
</dbReference>
<dbReference type="RefSeq" id="WP_138318443.1">
    <property type="nucleotide sequence ID" value="NZ_VCBC01000003.1"/>
</dbReference>
<keyword evidence="14" id="KW-0675">Receptor</keyword>
<feature type="signal peptide" evidence="11">
    <location>
        <begin position="1"/>
        <end position="22"/>
    </location>
</feature>
<feature type="chain" id="PRO_5024432390" evidence="11">
    <location>
        <begin position="23"/>
        <end position="831"/>
    </location>
</feature>
<dbReference type="Gene3D" id="2.40.170.20">
    <property type="entry name" value="TonB-dependent receptor, beta-barrel domain"/>
    <property type="match status" value="1"/>
</dbReference>
<evidence type="ECO:0000259" key="13">
    <source>
        <dbReference type="Pfam" id="PF07715"/>
    </source>
</evidence>
<dbReference type="PANTHER" id="PTHR30069">
    <property type="entry name" value="TONB-DEPENDENT OUTER MEMBRANE RECEPTOR"/>
    <property type="match status" value="1"/>
</dbReference>
<dbReference type="InterPro" id="IPR012910">
    <property type="entry name" value="Plug_dom"/>
</dbReference>
<evidence type="ECO:0000256" key="6">
    <source>
        <dbReference type="ARBA" id="ARBA00023136"/>
    </source>
</evidence>
<dbReference type="InterPro" id="IPR039426">
    <property type="entry name" value="TonB-dep_rcpt-like"/>
</dbReference>
<comment type="similarity">
    <text evidence="8 9">Belongs to the TonB-dependent receptor family.</text>
</comment>
<gene>
    <name evidence="14" type="ORF">FE810_02440</name>
</gene>
<dbReference type="GO" id="GO:0044718">
    <property type="term" value="P:siderophore transmembrane transport"/>
    <property type="evidence" value="ECO:0007669"/>
    <property type="project" value="TreeGrafter"/>
</dbReference>
<keyword evidence="2 8" id="KW-0813">Transport</keyword>
<feature type="domain" description="TonB-dependent receptor-like beta-barrel" evidence="12">
    <location>
        <begin position="313"/>
        <end position="800"/>
    </location>
</feature>
<feature type="compositionally biased region" description="Acidic residues" evidence="10">
    <location>
        <begin position="287"/>
        <end position="301"/>
    </location>
</feature>
<evidence type="ECO:0000313" key="15">
    <source>
        <dbReference type="Proteomes" id="UP000307790"/>
    </source>
</evidence>
<feature type="region of interest" description="Disordered" evidence="10">
    <location>
        <begin position="652"/>
        <end position="677"/>
    </location>
</feature>
<keyword evidence="4 8" id="KW-0812">Transmembrane</keyword>
<dbReference type="SUPFAM" id="SSF49464">
    <property type="entry name" value="Carboxypeptidase regulatory domain-like"/>
    <property type="match status" value="1"/>
</dbReference>
<evidence type="ECO:0000256" key="5">
    <source>
        <dbReference type="ARBA" id="ARBA00023077"/>
    </source>
</evidence>
<dbReference type="GO" id="GO:0009279">
    <property type="term" value="C:cell outer membrane"/>
    <property type="evidence" value="ECO:0007669"/>
    <property type="project" value="UniProtKB-SubCell"/>
</dbReference>
<dbReference type="PROSITE" id="PS52016">
    <property type="entry name" value="TONB_DEPENDENT_REC_3"/>
    <property type="match status" value="1"/>
</dbReference>
<feature type="region of interest" description="Disordered" evidence="10">
    <location>
        <begin position="287"/>
        <end position="314"/>
    </location>
</feature>
<sequence>MRFNRLYTATALALAIATPAWAATVSGKVVDNKGKGIANAEVSILQTRVVTDKNGEFALTDISDGAAELHVEARYFTHQNRNLTLAGNDVDNVIVTLTPSVMDVVDVYATPLHTSTMESALPVNVLGADELRLKQASTLGETLKNEVGVHSSYFGPVSSSPIIRGLDGPRVLITQNGLDAGDASRVGPDHIVSTETTTATQIEVLRGPATLFYGSGAIGGVVNVVDNRVPTELEQSVGFSLQHNSVADEDLATIDINTGTDSFAIHFDGFWREANDYKIPGVAELEHDEEHEEHEEEEHEEHEDNHSRLANTSNDAKGFTLGTSYLLDNGFVGFSYGRTDRTYGIPGHSHAGHDEHEEHDEELEMEEGHDEAHDEESVFGDLTQDRLQMLSDLRFDESFFNRVASKVAYTDYQHQEIENGEVGTTFKNELWEAKFDIYHREYNGFKGAWTVHYKLSDFEALGEEAFTPPSSTETLAFAWLEEKHFGDVLLQLGARIEHVTLEPVHGHDEHEAHDEHELDEHEEHEELELAQQDFTPISASLGLVWDYQPGYNLGMSAAFSQRAPSAAELFSNGPHIGTNSFELGALFELHEEDDGYHVELSDQDVDVETSYNLDLTWRKFSGDLGFVASVFYNHTDDFYYQQDTGFVFEDSGIHDHGDEHDEGHGDEHDEELTEDHAHDEEGLPIFVYRQDDVDMYGFEAELVYQLSAPLKANIFTDYIRAKLSDGGNLPRIPPLRLGAGLQYQANNFAAGLDVTHYFEQDQLAQLETETDSYTMVDLHANYYLDGIGDDTVLFLKVDNVFDTEARVHSSFLKNIAPLPGRGITLGVRASF</sequence>
<keyword evidence="6 8" id="KW-0472">Membrane</keyword>
<evidence type="ECO:0000256" key="4">
    <source>
        <dbReference type="ARBA" id="ARBA00022692"/>
    </source>
</evidence>
<keyword evidence="7 8" id="KW-0998">Cell outer membrane</keyword>
<dbReference type="Proteomes" id="UP000307790">
    <property type="component" value="Unassembled WGS sequence"/>
</dbReference>
<dbReference type="Pfam" id="PF13620">
    <property type="entry name" value="CarboxypepD_reg"/>
    <property type="match status" value="1"/>
</dbReference>
<dbReference type="PANTHER" id="PTHR30069:SF40">
    <property type="entry name" value="TONB-DEPENDENT RECEPTOR NMB0964-RELATED"/>
    <property type="match status" value="1"/>
</dbReference>
<evidence type="ECO:0000256" key="1">
    <source>
        <dbReference type="ARBA" id="ARBA00004571"/>
    </source>
</evidence>
<dbReference type="Gene3D" id="2.170.130.10">
    <property type="entry name" value="TonB-dependent receptor, plug domain"/>
    <property type="match status" value="1"/>
</dbReference>
<feature type="compositionally biased region" description="Basic and acidic residues" evidence="10">
    <location>
        <begin position="504"/>
        <end position="521"/>
    </location>
</feature>
<comment type="subcellular location">
    <subcellularLocation>
        <location evidence="1 8">Cell outer membrane</location>
        <topology evidence="1 8">Multi-pass membrane protein</topology>
    </subcellularLocation>
</comment>
<dbReference type="InterPro" id="IPR037066">
    <property type="entry name" value="Plug_dom_sf"/>
</dbReference>
<evidence type="ECO:0000256" key="10">
    <source>
        <dbReference type="SAM" id="MobiDB-lite"/>
    </source>
</evidence>
<dbReference type="InterPro" id="IPR036942">
    <property type="entry name" value="Beta-barrel_TonB_sf"/>
</dbReference>
<dbReference type="InterPro" id="IPR008969">
    <property type="entry name" value="CarboxyPept-like_regulatory"/>
</dbReference>
<keyword evidence="15" id="KW-1185">Reference proteome</keyword>
<evidence type="ECO:0000256" key="8">
    <source>
        <dbReference type="PROSITE-ProRule" id="PRU01360"/>
    </source>
</evidence>
<comment type="caution">
    <text evidence="14">The sequence shown here is derived from an EMBL/GenBank/DDBJ whole genome shotgun (WGS) entry which is preliminary data.</text>
</comment>
<dbReference type="GO" id="GO:0015344">
    <property type="term" value="F:siderophore uptake transmembrane transporter activity"/>
    <property type="evidence" value="ECO:0007669"/>
    <property type="project" value="TreeGrafter"/>
</dbReference>
<evidence type="ECO:0000256" key="7">
    <source>
        <dbReference type="ARBA" id="ARBA00023237"/>
    </source>
</evidence>
<dbReference type="SUPFAM" id="SSF56935">
    <property type="entry name" value="Porins"/>
    <property type="match status" value="1"/>
</dbReference>
<evidence type="ECO:0000256" key="2">
    <source>
        <dbReference type="ARBA" id="ARBA00022448"/>
    </source>
</evidence>
<dbReference type="Pfam" id="PF07715">
    <property type="entry name" value="Plug"/>
    <property type="match status" value="1"/>
</dbReference>
<dbReference type="Gene3D" id="2.60.40.1120">
    <property type="entry name" value="Carboxypeptidase-like, regulatory domain"/>
    <property type="match status" value="1"/>
</dbReference>
<keyword evidence="11" id="KW-0732">Signal</keyword>
<evidence type="ECO:0000256" key="9">
    <source>
        <dbReference type="RuleBase" id="RU003357"/>
    </source>
</evidence>
<name>A0A5R9IPG0_9GAMM</name>
<evidence type="ECO:0000259" key="12">
    <source>
        <dbReference type="Pfam" id="PF00593"/>
    </source>
</evidence>
<protein>
    <submittedName>
        <fullName evidence="14">TonB-dependent receptor</fullName>
    </submittedName>
</protein>
<dbReference type="EMBL" id="VCBC01000003">
    <property type="protein sequence ID" value="TLU67162.1"/>
    <property type="molecule type" value="Genomic_DNA"/>
</dbReference>
<keyword evidence="3 8" id="KW-1134">Transmembrane beta strand</keyword>
<evidence type="ECO:0000256" key="3">
    <source>
        <dbReference type="ARBA" id="ARBA00022452"/>
    </source>
</evidence>
<reference evidence="14 15" key="1">
    <citation type="submission" date="2019-05" db="EMBL/GenBank/DDBJ databases">
        <title>Genome sequences of Thalassotalea litorea 1K03283.</title>
        <authorList>
            <person name="Zhang D."/>
        </authorList>
    </citation>
    <scope>NUCLEOTIDE SEQUENCE [LARGE SCALE GENOMIC DNA]</scope>
    <source>
        <strain evidence="14 15">MCCC 1K03283</strain>
    </source>
</reference>
<feature type="compositionally biased region" description="Basic and acidic residues" evidence="10">
    <location>
        <begin position="652"/>
        <end position="667"/>
    </location>
</feature>
<evidence type="ECO:0000313" key="14">
    <source>
        <dbReference type="EMBL" id="TLU67162.1"/>
    </source>
</evidence>
<proteinExistence type="inferred from homology"/>